<reference evidence="5 6" key="1">
    <citation type="submission" date="2019-08" db="EMBL/GenBank/DDBJ databases">
        <authorList>
            <person name="Liang Q."/>
        </authorList>
    </citation>
    <scope>NUCLEOTIDE SEQUENCE [LARGE SCALE GENOMIC DNA]</scope>
    <source>
        <strain evidence="5 6">V1718</strain>
    </source>
</reference>
<dbReference type="CDD" id="cd04770">
    <property type="entry name" value="HTH_HMRTR"/>
    <property type="match status" value="1"/>
</dbReference>
<dbReference type="OrthoDB" id="9811000at2"/>
<proteinExistence type="predicted"/>
<evidence type="ECO:0000256" key="2">
    <source>
        <dbReference type="ARBA" id="ARBA00023125"/>
    </source>
</evidence>
<dbReference type="InterPro" id="IPR009061">
    <property type="entry name" value="DNA-bd_dom_put_sf"/>
</dbReference>
<organism evidence="5 6">
    <name type="scientific">Microvenator marinus</name>
    <dbReference type="NCBI Taxonomy" id="2600177"/>
    <lineage>
        <taxon>Bacteria</taxon>
        <taxon>Deltaproteobacteria</taxon>
        <taxon>Bradymonadales</taxon>
        <taxon>Microvenatoraceae</taxon>
        <taxon>Microvenator</taxon>
    </lineage>
</organism>
<evidence type="ECO:0000256" key="1">
    <source>
        <dbReference type="ARBA" id="ARBA00023015"/>
    </source>
</evidence>
<dbReference type="SMART" id="SM00422">
    <property type="entry name" value="HTH_MERR"/>
    <property type="match status" value="1"/>
</dbReference>
<evidence type="ECO:0000313" key="5">
    <source>
        <dbReference type="EMBL" id="QED28119.1"/>
    </source>
</evidence>
<evidence type="ECO:0000313" key="6">
    <source>
        <dbReference type="Proteomes" id="UP000321595"/>
    </source>
</evidence>
<feature type="domain" description="HTH merR-type" evidence="4">
    <location>
        <begin position="5"/>
        <end position="75"/>
    </location>
</feature>
<evidence type="ECO:0000259" key="4">
    <source>
        <dbReference type="PROSITE" id="PS50937"/>
    </source>
</evidence>
<keyword evidence="2" id="KW-0238">DNA-binding</keyword>
<dbReference type="PANTHER" id="PTHR30204">
    <property type="entry name" value="REDOX-CYCLING DRUG-SENSING TRANSCRIPTIONAL ACTIVATOR SOXR"/>
    <property type="match status" value="1"/>
</dbReference>
<accession>A0A5B8XXE1</accession>
<dbReference type="RefSeq" id="WP_146960260.1">
    <property type="nucleotide sequence ID" value="NZ_CP042467.1"/>
</dbReference>
<dbReference type="GO" id="GO:0003677">
    <property type="term" value="F:DNA binding"/>
    <property type="evidence" value="ECO:0007669"/>
    <property type="project" value="UniProtKB-KW"/>
</dbReference>
<dbReference type="InterPro" id="IPR000551">
    <property type="entry name" value="MerR-type_HTH_dom"/>
</dbReference>
<name>A0A5B8XXE1_9DELT</name>
<sequence length="138" mass="15616">MQSNVMRIGEVAERCEVSTDTLRYYEKRGLVDEPLRFESSGYRAYPPEIIERVLFIKQAQQLGFTLAEIGRLLKLRADLTASCGEVREVARQKIDGIRVKITYLERMLEGIEELARICPGDVPANICPIVAMLSSNQP</sequence>
<keyword evidence="1" id="KW-0805">Transcription regulation</keyword>
<dbReference type="PANTHER" id="PTHR30204:SF94">
    <property type="entry name" value="HEAVY METAL-DEPENDENT TRANSCRIPTIONAL REGULATOR HI_0293-RELATED"/>
    <property type="match status" value="1"/>
</dbReference>
<dbReference type="GO" id="GO:0003700">
    <property type="term" value="F:DNA-binding transcription factor activity"/>
    <property type="evidence" value="ECO:0007669"/>
    <property type="project" value="InterPro"/>
</dbReference>
<evidence type="ECO:0000256" key="3">
    <source>
        <dbReference type="ARBA" id="ARBA00023163"/>
    </source>
</evidence>
<gene>
    <name evidence="5" type="ORF">FRD01_12935</name>
</gene>
<dbReference type="PRINTS" id="PR00040">
    <property type="entry name" value="HTHMERR"/>
</dbReference>
<protein>
    <submittedName>
        <fullName evidence="5">Heavy metal-responsive transcriptional regulator</fullName>
    </submittedName>
</protein>
<keyword evidence="6" id="KW-1185">Reference proteome</keyword>
<keyword evidence="3" id="KW-0804">Transcription</keyword>
<dbReference type="SUPFAM" id="SSF46955">
    <property type="entry name" value="Putative DNA-binding domain"/>
    <property type="match status" value="1"/>
</dbReference>
<dbReference type="AlphaFoldDB" id="A0A5B8XXE1"/>
<dbReference type="KEGG" id="bbae:FRD01_12935"/>
<dbReference type="PROSITE" id="PS00552">
    <property type="entry name" value="HTH_MERR_1"/>
    <property type="match status" value="1"/>
</dbReference>
<dbReference type="InterPro" id="IPR047057">
    <property type="entry name" value="MerR_fam"/>
</dbReference>
<dbReference type="EMBL" id="CP042467">
    <property type="protein sequence ID" value="QED28119.1"/>
    <property type="molecule type" value="Genomic_DNA"/>
</dbReference>
<dbReference type="Pfam" id="PF13411">
    <property type="entry name" value="MerR_1"/>
    <property type="match status" value="1"/>
</dbReference>
<dbReference type="Gene3D" id="1.10.1660.10">
    <property type="match status" value="1"/>
</dbReference>
<dbReference type="PROSITE" id="PS50937">
    <property type="entry name" value="HTH_MERR_2"/>
    <property type="match status" value="1"/>
</dbReference>
<dbReference type="Proteomes" id="UP000321595">
    <property type="component" value="Chromosome"/>
</dbReference>